<protein>
    <recommendedName>
        <fullName evidence="3">Bacterial toxin RNase RnlA/LsoA DBD domain-containing protein</fullName>
    </recommendedName>
</protein>
<evidence type="ECO:0000313" key="2">
    <source>
        <dbReference type="Proteomes" id="UP000176404"/>
    </source>
</evidence>
<evidence type="ECO:0008006" key="3">
    <source>
        <dbReference type="Google" id="ProtNLM"/>
    </source>
</evidence>
<dbReference type="STRING" id="1802517.A2892_05225"/>
<proteinExistence type="predicted"/>
<gene>
    <name evidence="1" type="ORF">A2892_05225</name>
</gene>
<evidence type="ECO:0000313" key="1">
    <source>
        <dbReference type="EMBL" id="OGM59933.1"/>
    </source>
</evidence>
<dbReference type="EMBL" id="MGHD01000011">
    <property type="protein sequence ID" value="OGM59933.1"/>
    <property type="molecule type" value="Genomic_DNA"/>
</dbReference>
<accession>A0A1F8B7C5</accession>
<name>A0A1F8B7C5_9BACT</name>
<organism evidence="1 2">
    <name type="scientific">Candidatus Woesebacteria bacterium RIFCSPLOWO2_01_FULL_39_10b</name>
    <dbReference type="NCBI Taxonomy" id="1802517"/>
    <lineage>
        <taxon>Bacteria</taxon>
        <taxon>Candidatus Woeseibacteriota</taxon>
    </lineage>
</organism>
<comment type="caution">
    <text evidence="1">The sequence shown here is derived from an EMBL/GenBank/DDBJ whole genome shotgun (WGS) entry which is preliminary data.</text>
</comment>
<reference evidence="1 2" key="1">
    <citation type="journal article" date="2016" name="Nat. Commun.">
        <title>Thousands of microbial genomes shed light on interconnected biogeochemical processes in an aquifer system.</title>
        <authorList>
            <person name="Anantharaman K."/>
            <person name="Brown C.T."/>
            <person name="Hug L.A."/>
            <person name="Sharon I."/>
            <person name="Castelle C.J."/>
            <person name="Probst A.J."/>
            <person name="Thomas B.C."/>
            <person name="Singh A."/>
            <person name="Wilkins M.J."/>
            <person name="Karaoz U."/>
            <person name="Brodie E.L."/>
            <person name="Williams K.H."/>
            <person name="Hubbard S.S."/>
            <person name="Banfield J.F."/>
        </authorList>
    </citation>
    <scope>NUCLEOTIDE SEQUENCE [LARGE SCALE GENOMIC DNA]</scope>
</reference>
<sequence>MNICYYGRMRVDGIRKDNLAMNNFLKKKAWWDSLHTDLQELLMESFFLIDALQSPGKLATSQARLAFRDYAFVVFPAAKAYEGFLKTLFLDLGFISKEDFFGKRLRIGKILNPFLETRIREKEGVYDKIVEYCGGSRLADTLWDTWKTCRNLLFHWFPNEKNAVDFNEAKMLVEKIINTIDLAFKECKIDRVEQ</sequence>
<dbReference type="Proteomes" id="UP000176404">
    <property type="component" value="Unassembled WGS sequence"/>
</dbReference>
<dbReference type="AlphaFoldDB" id="A0A1F8B7C5"/>